<evidence type="ECO:0000256" key="4">
    <source>
        <dbReference type="ARBA" id="ARBA00022692"/>
    </source>
</evidence>
<evidence type="ECO:0000313" key="9">
    <source>
        <dbReference type="EMBL" id="PFJ38880.1"/>
    </source>
</evidence>
<keyword evidence="5 7" id="KW-1133">Transmembrane helix</keyword>
<dbReference type="EMBL" id="NUVX01000029">
    <property type="protein sequence ID" value="PFJ38880.1"/>
    <property type="molecule type" value="Genomic_DNA"/>
</dbReference>
<keyword evidence="6 7" id="KW-0472">Membrane</keyword>
<keyword evidence="3" id="KW-1003">Cell membrane</keyword>
<dbReference type="Proteomes" id="UP000224003">
    <property type="component" value="Unassembled WGS sequence"/>
</dbReference>
<evidence type="ECO:0000256" key="6">
    <source>
        <dbReference type="ARBA" id="ARBA00023136"/>
    </source>
</evidence>
<feature type="transmembrane region" description="Helical" evidence="7">
    <location>
        <begin position="99"/>
        <end position="116"/>
    </location>
</feature>
<evidence type="ECO:0000256" key="3">
    <source>
        <dbReference type="ARBA" id="ARBA00022475"/>
    </source>
</evidence>
<feature type="transmembrane region" description="Helical" evidence="7">
    <location>
        <begin position="123"/>
        <end position="144"/>
    </location>
</feature>
<evidence type="ECO:0000256" key="7">
    <source>
        <dbReference type="SAM" id="Phobius"/>
    </source>
</evidence>
<evidence type="ECO:0000256" key="5">
    <source>
        <dbReference type="ARBA" id="ARBA00022989"/>
    </source>
</evidence>
<evidence type="ECO:0000259" key="8">
    <source>
        <dbReference type="Pfam" id="PF02308"/>
    </source>
</evidence>
<accession>A0A9X6WME2</accession>
<dbReference type="PANTHER" id="PTHR33778:SF4">
    <property type="entry name" value="PROTEIN SAPB"/>
    <property type="match status" value="1"/>
</dbReference>
<evidence type="ECO:0000256" key="1">
    <source>
        <dbReference type="ARBA" id="ARBA00004651"/>
    </source>
</evidence>
<feature type="transmembrane region" description="Helical" evidence="7">
    <location>
        <begin position="30"/>
        <end position="49"/>
    </location>
</feature>
<reference evidence="9 10" key="1">
    <citation type="submission" date="2017-09" db="EMBL/GenBank/DDBJ databases">
        <title>Large-scale bioinformatics analysis of Bacillus genomes uncovers conserved roles of natural products in bacterial physiology.</title>
        <authorList>
            <consortium name="Agbiome Team Llc"/>
            <person name="Bleich R.M."/>
            <person name="Grubbs K.J."/>
            <person name="Santa Maria K.C."/>
            <person name="Allen S.E."/>
            <person name="Farag S."/>
            <person name="Shank E.A."/>
            <person name="Bowers A."/>
        </authorList>
    </citation>
    <scope>NUCLEOTIDE SEQUENCE [LARGE SCALE GENOMIC DNA]</scope>
    <source>
        <strain evidence="9 10">AFS085496</strain>
    </source>
</reference>
<dbReference type="InterPro" id="IPR049177">
    <property type="entry name" value="MgtC_SapB_SrpB_YhiD_N"/>
</dbReference>
<dbReference type="InterPro" id="IPR003416">
    <property type="entry name" value="MgtC/SapB/SrpB/YhiD_fam"/>
</dbReference>
<sequence length="257" mass="28639">MFLIYVKLQNHFFKKEESIMDYLMDVLKQVDIQTCIKLGLAAFIGLIIGMERELRKKPTGVKTLIVIAVASSLLTIISIKSIGVYSVPGAKIVQDPLRLPAQIVSGIGFLGAGVIFRRGNDAVSGLTTAAVIWGVGALGIAIGANFISEAIVATFFFLFGIEVIPWLVKKITRLQLDDKVITIKLTINRDRETKEIMQIIKANQIKIKHVDILDKKDNSEQIKVIKIRGFISRDLYVTSICDELSKLEIIKEIDIRE</sequence>
<evidence type="ECO:0000313" key="10">
    <source>
        <dbReference type="Proteomes" id="UP000224003"/>
    </source>
</evidence>
<protein>
    <recommendedName>
        <fullName evidence="8">MgtC/SapB/SrpB/YhiD N-terminal domain-containing protein</fullName>
    </recommendedName>
</protein>
<dbReference type="PANTHER" id="PTHR33778">
    <property type="entry name" value="PROTEIN MGTC"/>
    <property type="match status" value="1"/>
</dbReference>
<feature type="transmembrane region" description="Helical" evidence="7">
    <location>
        <begin position="61"/>
        <end position="79"/>
    </location>
</feature>
<dbReference type="GO" id="GO:0005886">
    <property type="term" value="C:plasma membrane"/>
    <property type="evidence" value="ECO:0007669"/>
    <property type="project" value="UniProtKB-SubCell"/>
</dbReference>
<comment type="similarity">
    <text evidence="2">Belongs to the MgtC/SapB family.</text>
</comment>
<dbReference type="Pfam" id="PF02308">
    <property type="entry name" value="MgtC"/>
    <property type="match status" value="1"/>
</dbReference>
<comment type="caution">
    <text evidence="9">The sequence shown here is derived from an EMBL/GenBank/DDBJ whole genome shotgun (WGS) entry which is preliminary data.</text>
</comment>
<dbReference type="AlphaFoldDB" id="A0A9X6WME2"/>
<comment type="subcellular location">
    <subcellularLocation>
        <location evidence="1">Cell membrane</location>
        <topology evidence="1">Multi-pass membrane protein</topology>
    </subcellularLocation>
</comment>
<organism evidence="9 10">
    <name type="scientific">Bacillus thuringiensis</name>
    <dbReference type="NCBI Taxonomy" id="1428"/>
    <lineage>
        <taxon>Bacteria</taxon>
        <taxon>Bacillati</taxon>
        <taxon>Bacillota</taxon>
        <taxon>Bacilli</taxon>
        <taxon>Bacillales</taxon>
        <taxon>Bacillaceae</taxon>
        <taxon>Bacillus</taxon>
        <taxon>Bacillus cereus group</taxon>
    </lineage>
</organism>
<keyword evidence="4 7" id="KW-0812">Transmembrane</keyword>
<feature type="transmembrane region" description="Helical" evidence="7">
    <location>
        <begin position="150"/>
        <end position="168"/>
    </location>
</feature>
<name>A0A9X6WME2_BACTU</name>
<feature type="domain" description="MgtC/SapB/SrpB/YhiD N-terminal" evidence="8">
    <location>
        <begin position="38"/>
        <end position="168"/>
    </location>
</feature>
<dbReference type="PRINTS" id="PR01837">
    <property type="entry name" value="MGTCSAPBPROT"/>
</dbReference>
<gene>
    <name evidence="9" type="ORF">COJ15_16925</name>
</gene>
<proteinExistence type="inferred from homology"/>
<evidence type="ECO:0000256" key="2">
    <source>
        <dbReference type="ARBA" id="ARBA00009298"/>
    </source>
</evidence>